<dbReference type="CDD" id="cd00817">
    <property type="entry name" value="ValRS_core"/>
    <property type="match status" value="1"/>
</dbReference>
<keyword evidence="8" id="KW-0648">Protein biosynthesis</keyword>
<dbReference type="NCBIfam" id="TIGR00422">
    <property type="entry name" value="valS"/>
    <property type="match status" value="1"/>
</dbReference>
<dbReference type="HAMAP" id="MF_02004">
    <property type="entry name" value="Val_tRNA_synth_type1"/>
    <property type="match status" value="1"/>
</dbReference>
<accession>A0A3B0V9B1</accession>
<dbReference type="SUPFAM" id="SSF50677">
    <property type="entry name" value="ValRS/IleRS/LeuRS editing domain"/>
    <property type="match status" value="1"/>
</dbReference>
<dbReference type="InterPro" id="IPR009080">
    <property type="entry name" value="tRNAsynth_Ia_anticodon-bd"/>
</dbReference>
<name>A0A3B0V9B1_9ZZZZ</name>
<reference evidence="17" key="1">
    <citation type="submission" date="2018-06" db="EMBL/GenBank/DDBJ databases">
        <authorList>
            <person name="Zhirakovskaya E."/>
        </authorList>
    </citation>
    <scope>NUCLEOTIDE SEQUENCE</scope>
</reference>
<evidence type="ECO:0000256" key="8">
    <source>
        <dbReference type="ARBA" id="ARBA00022917"/>
    </source>
</evidence>
<keyword evidence="6" id="KW-0547">Nucleotide-binding</keyword>
<dbReference type="PRINTS" id="PR00986">
    <property type="entry name" value="TRNASYNTHVAL"/>
</dbReference>
<dbReference type="NCBIfam" id="NF004349">
    <property type="entry name" value="PRK05729.1"/>
    <property type="match status" value="1"/>
</dbReference>
<evidence type="ECO:0000256" key="11">
    <source>
        <dbReference type="ARBA" id="ARBA00029936"/>
    </source>
</evidence>
<keyword evidence="7" id="KW-0067">ATP-binding</keyword>
<dbReference type="PANTHER" id="PTHR11946">
    <property type="entry name" value="VALYL-TRNA SYNTHETASES"/>
    <property type="match status" value="1"/>
</dbReference>
<dbReference type="FunFam" id="1.10.730.10:FF:000014">
    <property type="entry name" value="Valine--tRNA ligase"/>
    <property type="match status" value="1"/>
</dbReference>
<evidence type="ECO:0000256" key="5">
    <source>
        <dbReference type="ARBA" id="ARBA00022598"/>
    </source>
</evidence>
<dbReference type="InterPro" id="IPR002303">
    <property type="entry name" value="Valyl-tRNA_ligase"/>
</dbReference>
<dbReference type="GO" id="GO:0005829">
    <property type="term" value="C:cytosol"/>
    <property type="evidence" value="ECO:0007669"/>
    <property type="project" value="TreeGrafter"/>
</dbReference>
<dbReference type="PANTHER" id="PTHR11946:SF93">
    <property type="entry name" value="VALINE--TRNA LIGASE, CHLOROPLASTIC_MITOCHONDRIAL 2"/>
    <property type="match status" value="1"/>
</dbReference>
<comment type="subunit">
    <text evidence="2">Monomer.</text>
</comment>
<comment type="subcellular location">
    <subcellularLocation>
        <location evidence="1">Cytoplasm</location>
    </subcellularLocation>
</comment>
<dbReference type="Pfam" id="PF08264">
    <property type="entry name" value="Anticodon_1"/>
    <property type="match status" value="1"/>
</dbReference>
<dbReference type="SUPFAM" id="SSF52374">
    <property type="entry name" value="Nucleotidylyl transferase"/>
    <property type="match status" value="1"/>
</dbReference>
<dbReference type="InterPro" id="IPR014729">
    <property type="entry name" value="Rossmann-like_a/b/a_fold"/>
</dbReference>
<dbReference type="InterPro" id="IPR002300">
    <property type="entry name" value="aa-tRNA-synth_Ia"/>
</dbReference>
<evidence type="ECO:0000259" key="16">
    <source>
        <dbReference type="Pfam" id="PF10458"/>
    </source>
</evidence>
<dbReference type="InterPro" id="IPR033705">
    <property type="entry name" value="Anticodon_Ia_Val"/>
</dbReference>
<keyword evidence="9 13" id="KW-0175">Coiled coil</keyword>
<evidence type="ECO:0000256" key="12">
    <source>
        <dbReference type="ARBA" id="ARBA00047552"/>
    </source>
</evidence>
<dbReference type="Pfam" id="PF00133">
    <property type="entry name" value="tRNA-synt_1"/>
    <property type="match status" value="1"/>
</dbReference>
<keyword evidence="4" id="KW-0963">Cytoplasm</keyword>
<dbReference type="AlphaFoldDB" id="A0A3B0V9B1"/>
<feature type="domain" description="Valyl-tRNA synthetase tRNA-binding arm" evidence="16">
    <location>
        <begin position="830"/>
        <end position="895"/>
    </location>
</feature>
<keyword evidence="5 17" id="KW-0436">Ligase</keyword>
<dbReference type="Gene3D" id="3.90.740.10">
    <property type="entry name" value="Valyl/Leucyl/Isoleucyl-tRNA synthetase, editing domain"/>
    <property type="match status" value="1"/>
</dbReference>
<dbReference type="InterPro" id="IPR013155">
    <property type="entry name" value="M/V/L/I-tRNA-synth_anticd-bd"/>
</dbReference>
<dbReference type="InterPro" id="IPR037118">
    <property type="entry name" value="Val-tRNA_synth_C_sf"/>
</dbReference>
<dbReference type="CDD" id="cd07962">
    <property type="entry name" value="Anticodon_Ia_Val"/>
    <property type="match status" value="1"/>
</dbReference>
<dbReference type="InterPro" id="IPR010978">
    <property type="entry name" value="tRNA-bd_arm"/>
</dbReference>
<keyword evidence="10 17" id="KW-0030">Aminoacyl-tRNA synthetase</keyword>
<evidence type="ECO:0000256" key="10">
    <source>
        <dbReference type="ARBA" id="ARBA00023146"/>
    </source>
</evidence>
<feature type="domain" description="Methionyl/Valyl/Leucyl/Isoleucyl-tRNA synthetase anticodon-binding" evidence="15">
    <location>
        <begin position="620"/>
        <end position="764"/>
    </location>
</feature>
<dbReference type="EC" id="6.1.1.9" evidence="3"/>
<evidence type="ECO:0000256" key="1">
    <source>
        <dbReference type="ARBA" id="ARBA00004496"/>
    </source>
</evidence>
<dbReference type="FunFam" id="3.40.50.620:FF:000032">
    <property type="entry name" value="Valine--tRNA ligase"/>
    <property type="match status" value="1"/>
</dbReference>
<evidence type="ECO:0000256" key="2">
    <source>
        <dbReference type="ARBA" id="ARBA00011245"/>
    </source>
</evidence>
<evidence type="ECO:0000256" key="6">
    <source>
        <dbReference type="ARBA" id="ARBA00022741"/>
    </source>
</evidence>
<dbReference type="GO" id="GO:0005524">
    <property type="term" value="F:ATP binding"/>
    <property type="evidence" value="ECO:0007669"/>
    <property type="project" value="UniProtKB-KW"/>
</dbReference>
<evidence type="ECO:0000313" key="17">
    <source>
        <dbReference type="EMBL" id="VAW37350.1"/>
    </source>
</evidence>
<dbReference type="Gene3D" id="1.10.730.10">
    <property type="entry name" value="Isoleucyl-tRNA Synthetase, Domain 1"/>
    <property type="match status" value="1"/>
</dbReference>
<dbReference type="PROSITE" id="PS00178">
    <property type="entry name" value="AA_TRNA_LIGASE_I"/>
    <property type="match status" value="1"/>
</dbReference>
<feature type="coiled-coil region" evidence="13">
    <location>
        <begin position="870"/>
        <end position="897"/>
    </location>
</feature>
<dbReference type="FunFam" id="3.40.50.620:FF:000098">
    <property type="entry name" value="Valine--tRNA ligase"/>
    <property type="match status" value="1"/>
</dbReference>
<evidence type="ECO:0000259" key="15">
    <source>
        <dbReference type="Pfam" id="PF08264"/>
    </source>
</evidence>
<dbReference type="FunFam" id="3.90.740.10:FF:000005">
    <property type="entry name" value="Valine--tRNA ligase, mitochondrial"/>
    <property type="match status" value="1"/>
</dbReference>
<dbReference type="GO" id="GO:0004832">
    <property type="term" value="F:valine-tRNA ligase activity"/>
    <property type="evidence" value="ECO:0007669"/>
    <property type="project" value="UniProtKB-EC"/>
</dbReference>
<dbReference type="Pfam" id="PF10458">
    <property type="entry name" value="Val_tRNA-synt_C"/>
    <property type="match status" value="1"/>
</dbReference>
<proteinExistence type="inferred from homology"/>
<dbReference type="InterPro" id="IPR009008">
    <property type="entry name" value="Val/Leu/Ile-tRNA-synth_edit"/>
</dbReference>
<gene>
    <name evidence="17" type="ORF">MNBD_DELTA02-1042</name>
</gene>
<organism evidence="17">
    <name type="scientific">hydrothermal vent metagenome</name>
    <dbReference type="NCBI Taxonomy" id="652676"/>
    <lineage>
        <taxon>unclassified sequences</taxon>
        <taxon>metagenomes</taxon>
        <taxon>ecological metagenomes</taxon>
    </lineage>
</organism>
<evidence type="ECO:0000256" key="13">
    <source>
        <dbReference type="SAM" id="Coils"/>
    </source>
</evidence>
<dbReference type="EMBL" id="UOEZ01000053">
    <property type="protein sequence ID" value="VAW37350.1"/>
    <property type="molecule type" value="Genomic_DNA"/>
</dbReference>
<dbReference type="Gene3D" id="1.10.287.380">
    <property type="entry name" value="Valyl-tRNA synthetase, C-terminal domain"/>
    <property type="match status" value="1"/>
</dbReference>
<dbReference type="SUPFAM" id="SSF46589">
    <property type="entry name" value="tRNA-binding arm"/>
    <property type="match status" value="1"/>
</dbReference>
<dbReference type="InterPro" id="IPR001412">
    <property type="entry name" value="aa-tRNA-synth_I_CS"/>
</dbReference>
<dbReference type="GO" id="GO:0002161">
    <property type="term" value="F:aminoacyl-tRNA deacylase activity"/>
    <property type="evidence" value="ECO:0007669"/>
    <property type="project" value="InterPro"/>
</dbReference>
<sequence length="899" mass="101450">MSATEETNLPKVYEAAEVEARWYKYWIEEGQFTPKEDGCEKPSFSIVIPPPNVTGSLHLGHALNTTLQDIMARYKRLKGYNVLWVPGLDHAGIATQNVVERQLKEEGLTRQDIGREAFIERVWKWKEESGGTILNQLKRLGASCDWTRLRFTMDEGLSKAVRAVFTTLYKDGLIYRGDYIINWCPRCHTALSDVEVETSETESLLWHMTYPLSDGTGSITVATTRPETMLGDRAVAVNPEDERYKDVIGKTLLMPVTGREIPVIADEHVAEEFGTGAVKITPAHDFNDFDMAKRHGLEPLKIMDITGAINKNAPQAYRGLDRYEARKKVVAELKEAGLLPKEEPHKVMLGSCYRCHTVVEPMLSKQWFVKVAPLAAPAIKAVEDEDIRFTPKAWENTYFEWMRNIRDWCISRQIWWGHRIPAWHCAGCGHVTVELKDPDRCAGCGSADITQDPDVLDTWFSSALWPFSTLGWPDDTPEQDRFYPTSTLFTSFDIIFFWVARMIMMGLKFKDEVPFKEIYIHALIRDAEGKKMSKSKGNVIDPLVMMEKYGTDALRFTLAAFAAQGRDIKLAEERIEGYRNFTNKLWNLARFALMHIDNPEEPVTIKELEDIPEDELSAVDRWILTRLSVTTGAVGAAFEKYEFDAAAKGLYSFVWHELCDWYVELIKKDLWGENGTERKAVAISVLSGVLKETMKLLHPIMPFITEEIYAKLPGTTPGIMLTTINDNLPAYPKEAALTASLMEVIKAIRNIRTEMNINQSAPLECICFTKDKATKDSLLSHAGHIKALTRIGSLTVEASGARPAGSAFTLAKTENGPATEVFIPLKGHVDFDAERRRIGKTMARLEAEITLLTKKLANERFTGRAPAQVVEKEKAKLAEASVEKIKIEESLSRLKELEA</sequence>
<evidence type="ECO:0000256" key="3">
    <source>
        <dbReference type="ARBA" id="ARBA00013169"/>
    </source>
</evidence>
<feature type="domain" description="Aminoacyl-tRNA synthetase class Ia" evidence="14">
    <location>
        <begin position="22"/>
        <end position="570"/>
    </location>
</feature>
<dbReference type="Gene3D" id="3.40.50.620">
    <property type="entry name" value="HUPs"/>
    <property type="match status" value="2"/>
</dbReference>
<protein>
    <recommendedName>
        <fullName evidence="3">valine--tRNA ligase</fullName>
        <ecNumber evidence="3">6.1.1.9</ecNumber>
    </recommendedName>
    <alternativeName>
        <fullName evidence="11">Valyl-tRNA synthetase</fullName>
    </alternativeName>
</protein>
<evidence type="ECO:0000259" key="14">
    <source>
        <dbReference type="Pfam" id="PF00133"/>
    </source>
</evidence>
<evidence type="ECO:0000256" key="7">
    <source>
        <dbReference type="ARBA" id="ARBA00022840"/>
    </source>
</evidence>
<comment type="catalytic activity">
    <reaction evidence="12">
        <text>tRNA(Val) + L-valine + ATP = L-valyl-tRNA(Val) + AMP + diphosphate</text>
        <dbReference type="Rhea" id="RHEA:10704"/>
        <dbReference type="Rhea" id="RHEA-COMP:9672"/>
        <dbReference type="Rhea" id="RHEA-COMP:9708"/>
        <dbReference type="ChEBI" id="CHEBI:30616"/>
        <dbReference type="ChEBI" id="CHEBI:33019"/>
        <dbReference type="ChEBI" id="CHEBI:57762"/>
        <dbReference type="ChEBI" id="CHEBI:78442"/>
        <dbReference type="ChEBI" id="CHEBI:78537"/>
        <dbReference type="ChEBI" id="CHEBI:456215"/>
        <dbReference type="EC" id="6.1.1.9"/>
    </reaction>
</comment>
<evidence type="ECO:0000256" key="9">
    <source>
        <dbReference type="ARBA" id="ARBA00023054"/>
    </source>
</evidence>
<dbReference type="SUPFAM" id="SSF47323">
    <property type="entry name" value="Anticodon-binding domain of a subclass of class I aminoacyl-tRNA synthetases"/>
    <property type="match status" value="1"/>
</dbReference>
<dbReference type="InterPro" id="IPR019499">
    <property type="entry name" value="Val-tRNA_synth_tRNA-bd"/>
</dbReference>
<dbReference type="GO" id="GO:0006438">
    <property type="term" value="P:valyl-tRNA aminoacylation"/>
    <property type="evidence" value="ECO:0007669"/>
    <property type="project" value="InterPro"/>
</dbReference>
<dbReference type="FunFam" id="1.10.287.380:FF:000001">
    <property type="entry name" value="Valine--tRNA ligase"/>
    <property type="match status" value="1"/>
</dbReference>
<evidence type="ECO:0000256" key="4">
    <source>
        <dbReference type="ARBA" id="ARBA00022490"/>
    </source>
</evidence>